<gene>
    <name evidence="1" type="ORF">MRATA1EN3_LOCUS20160</name>
</gene>
<evidence type="ECO:0000313" key="2">
    <source>
        <dbReference type="Proteomes" id="UP001162501"/>
    </source>
</evidence>
<protein>
    <submittedName>
        <fullName evidence="1">Uncharacterized protein</fullName>
    </submittedName>
</protein>
<dbReference type="Proteomes" id="UP001162501">
    <property type="component" value="Chromosome 33"/>
</dbReference>
<sequence length="119" mass="12650">MAGSRGGEGAVEAPRCTNSAAFAAEFIVRERTWKTNDSAVRHAELPTNSPEVAADLGEQDSFYRKPRAEEMNADTETRALTSGLLGGNLICLSPLLSSTAHRYQSPVLGACARAELAGR</sequence>
<accession>A0ACB0F778</accession>
<evidence type="ECO:0000313" key="1">
    <source>
        <dbReference type="EMBL" id="CAI9708947.1"/>
    </source>
</evidence>
<organism evidence="1 2">
    <name type="scientific">Rangifer tarandus platyrhynchus</name>
    <name type="common">Svalbard reindeer</name>
    <dbReference type="NCBI Taxonomy" id="3082113"/>
    <lineage>
        <taxon>Eukaryota</taxon>
        <taxon>Metazoa</taxon>
        <taxon>Chordata</taxon>
        <taxon>Craniata</taxon>
        <taxon>Vertebrata</taxon>
        <taxon>Euteleostomi</taxon>
        <taxon>Mammalia</taxon>
        <taxon>Eutheria</taxon>
        <taxon>Laurasiatheria</taxon>
        <taxon>Artiodactyla</taxon>
        <taxon>Ruminantia</taxon>
        <taxon>Pecora</taxon>
        <taxon>Cervidae</taxon>
        <taxon>Odocoileinae</taxon>
        <taxon>Rangifer</taxon>
    </lineage>
</organism>
<reference evidence="1" key="1">
    <citation type="submission" date="2023-05" db="EMBL/GenBank/DDBJ databases">
        <authorList>
            <consortium name="ELIXIR-Norway"/>
        </authorList>
    </citation>
    <scope>NUCLEOTIDE SEQUENCE</scope>
</reference>
<name>A0ACB0F778_RANTA</name>
<dbReference type="EMBL" id="OX596117">
    <property type="protein sequence ID" value="CAI9708947.1"/>
    <property type="molecule type" value="Genomic_DNA"/>
</dbReference>
<proteinExistence type="predicted"/>